<sequence length="357" mass="41287">MLRNMICYNQIKECRGGIKIRKIRMNRIRDLDYIKLMKYGVGALLASAIATAINVQYSLAAGIITLLTIQDTKKETVTVALKRITIFFIMTALSAIILPSYGYNLVSFGIIMFPYLFFCLVLNMKEAIAPIAVLCTHYISSKSCSLEMIYNEFLILVIGCGIGIILNLFMVNSYKQIRSIQREIDEIILSIIGRMAINIKEEDKSKYTGNCFEELENLLDKMRKESLNYMNNHFYGTNDYFYKYMQMRTEQCLILKRVFADIKRLEYTTTQAVKLSEYLYKICDEFDEANNAVSLLEGLNKLSDSYKDEKLPVTRSEFENRAVLYNILSELREFVEIKKEFTEGLTESEIAKYWGGK</sequence>
<keyword evidence="3 6" id="KW-0812">Transmembrane</keyword>
<name>A0A1M7G6F9_9FIRM</name>
<evidence type="ECO:0000313" key="8">
    <source>
        <dbReference type="EMBL" id="SHM11883.1"/>
    </source>
</evidence>
<reference evidence="8 9" key="1">
    <citation type="submission" date="2016-11" db="EMBL/GenBank/DDBJ databases">
        <authorList>
            <person name="Jaros S."/>
            <person name="Januszkiewicz K."/>
            <person name="Wedrychowicz H."/>
        </authorList>
    </citation>
    <scope>NUCLEOTIDE SEQUENCE [LARGE SCALE GENOMIC DNA]</scope>
    <source>
        <strain evidence="8 9">DSM 15930</strain>
    </source>
</reference>
<dbReference type="InterPro" id="IPR021062">
    <property type="entry name" value="ArAE_1_C"/>
</dbReference>
<gene>
    <name evidence="8" type="ORF">SAMN02746066_00864</name>
</gene>
<dbReference type="Proteomes" id="UP000184038">
    <property type="component" value="Unassembled WGS sequence"/>
</dbReference>
<evidence type="ECO:0000256" key="2">
    <source>
        <dbReference type="ARBA" id="ARBA00022475"/>
    </source>
</evidence>
<accession>A0A1M7G6F9</accession>
<proteinExistence type="predicted"/>
<organism evidence="8 9">
    <name type="scientific">Anaerosporobacter mobilis DSM 15930</name>
    <dbReference type="NCBI Taxonomy" id="1120996"/>
    <lineage>
        <taxon>Bacteria</taxon>
        <taxon>Bacillati</taxon>
        <taxon>Bacillota</taxon>
        <taxon>Clostridia</taxon>
        <taxon>Lachnospirales</taxon>
        <taxon>Lachnospiraceae</taxon>
        <taxon>Anaerosporobacter</taxon>
    </lineage>
</organism>
<keyword evidence="4 6" id="KW-1133">Transmembrane helix</keyword>
<evidence type="ECO:0000256" key="3">
    <source>
        <dbReference type="ARBA" id="ARBA00022692"/>
    </source>
</evidence>
<dbReference type="AlphaFoldDB" id="A0A1M7G6F9"/>
<evidence type="ECO:0000256" key="1">
    <source>
        <dbReference type="ARBA" id="ARBA00004651"/>
    </source>
</evidence>
<evidence type="ECO:0000259" key="7">
    <source>
        <dbReference type="Pfam" id="PF11728"/>
    </source>
</evidence>
<dbReference type="EMBL" id="FRCP01000006">
    <property type="protein sequence ID" value="SHM11883.1"/>
    <property type="molecule type" value="Genomic_DNA"/>
</dbReference>
<feature type="transmembrane region" description="Helical" evidence="6">
    <location>
        <begin position="115"/>
        <end position="141"/>
    </location>
</feature>
<evidence type="ECO:0000256" key="6">
    <source>
        <dbReference type="SAM" id="Phobius"/>
    </source>
</evidence>
<protein>
    <submittedName>
        <fullName evidence="8">Uncharacterized membrane protein YgaE, UPF0421/DUF939 family</fullName>
    </submittedName>
</protein>
<keyword evidence="5 6" id="KW-0472">Membrane</keyword>
<evidence type="ECO:0000313" key="9">
    <source>
        <dbReference type="Proteomes" id="UP000184038"/>
    </source>
</evidence>
<feature type="domain" description="Putative aromatic acid exporter C-terminal" evidence="7">
    <location>
        <begin position="175"/>
        <end position="339"/>
    </location>
</feature>
<dbReference type="Gene3D" id="1.20.120.940">
    <property type="entry name" value="Putative aromatic acid exporter, C-terminal domain"/>
    <property type="match status" value="1"/>
</dbReference>
<evidence type="ECO:0000256" key="4">
    <source>
        <dbReference type="ARBA" id="ARBA00022989"/>
    </source>
</evidence>
<keyword evidence="2" id="KW-1003">Cell membrane</keyword>
<dbReference type="Pfam" id="PF11728">
    <property type="entry name" value="ArAE_1_C"/>
    <property type="match status" value="1"/>
</dbReference>
<dbReference type="GO" id="GO:0005886">
    <property type="term" value="C:plasma membrane"/>
    <property type="evidence" value="ECO:0007669"/>
    <property type="project" value="UniProtKB-SubCell"/>
</dbReference>
<feature type="transmembrane region" description="Helical" evidence="6">
    <location>
        <begin position="84"/>
        <end position="103"/>
    </location>
</feature>
<evidence type="ECO:0000256" key="5">
    <source>
        <dbReference type="ARBA" id="ARBA00023136"/>
    </source>
</evidence>
<dbReference type="PANTHER" id="PTHR40064:SF1">
    <property type="entry name" value="MEMBRANE PROTEIN"/>
    <property type="match status" value="1"/>
</dbReference>
<dbReference type="Pfam" id="PF06081">
    <property type="entry name" value="ArAE_1"/>
    <property type="match status" value="1"/>
</dbReference>
<keyword evidence="9" id="KW-1185">Reference proteome</keyword>
<dbReference type="STRING" id="1120996.SAMN02746066_00864"/>
<dbReference type="InterPro" id="IPR038323">
    <property type="entry name" value="ArAE_1_C_sf"/>
</dbReference>
<comment type="subcellular location">
    <subcellularLocation>
        <location evidence="1">Cell membrane</location>
        <topology evidence="1">Multi-pass membrane protein</topology>
    </subcellularLocation>
</comment>
<dbReference type="InterPro" id="IPR052984">
    <property type="entry name" value="UPF0421"/>
</dbReference>
<dbReference type="PANTHER" id="PTHR40064">
    <property type="entry name" value="MEMBRANE PROTEIN-RELATED"/>
    <property type="match status" value="1"/>
</dbReference>
<dbReference type="InterPro" id="IPR010343">
    <property type="entry name" value="ArAE_1"/>
</dbReference>
<feature type="transmembrane region" description="Helical" evidence="6">
    <location>
        <begin position="153"/>
        <end position="172"/>
    </location>
</feature>